<keyword evidence="1" id="KW-1277">Toxin-antitoxin system</keyword>
<dbReference type="Gene3D" id="3.30.2310.20">
    <property type="entry name" value="RelE-like"/>
    <property type="match status" value="1"/>
</dbReference>
<evidence type="ECO:0000256" key="1">
    <source>
        <dbReference type="ARBA" id="ARBA00022649"/>
    </source>
</evidence>
<dbReference type="RefSeq" id="WP_167186805.1">
    <property type="nucleotide sequence ID" value="NZ_JAASQL010000001.1"/>
</dbReference>
<dbReference type="InterPro" id="IPR007712">
    <property type="entry name" value="RelE/ParE_toxin"/>
</dbReference>
<accession>A0ABX0U8V3</accession>
<dbReference type="Proteomes" id="UP000745859">
    <property type="component" value="Unassembled WGS sequence"/>
</dbReference>
<evidence type="ECO:0000313" key="3">
    <source>
        <dbReference type="Proteomes" id="UP000745859"/>
    </source>
</evidence>
<dbReference type="InterPro" id="IPR035093">
    <property type="entry name" value="RelE/ParE_toxin_dom_sf"/>
</dbReference>
<protein>
    <submittedName>
        <fullName evidence="2">Plasmid stabilization system protein ParE</fullName>
    </submittedName>
</protein>
<comment type="caution">
    <text evidence="2">The sequence shown here is derived from an EMBL/GenBank/DDBJ whole genome shotgun (WGS) entry which is preliminary data.</text>
</comment>
<gene>
    <name evidence="2" type="ORF">FHR24_001716</name>
</gene>
<evidence type="ECO:0000313" key="2">
    <source>
        <dbReference type="EMBL" id="NIJ45277.1"/>
    </source>
</evidence>
<dbReference type="EMBL" id="JAASQL010000001">
    <property type="protein sequence ID" value="NIJ45277.1"/>
    <property type="molecule type" value="Genomic_DNA"/>
</dbReference>
<name>A0ABX0U8V3_9FLAO</name>
<proteinExistence type="predicted"/>
<sequence length="101" mass="12105">MKSGYKVEWTDNALNELKEVFEYLELKWTERESKKLSQKIETTIKLIAENPYLFPQSKHLKVRKAVVHKLNTIYYRENDSNKTIQILSFFSNRKNPNKLKV</sequence>
<keyword evidence="3" id="KW-1185">Reference proteome</keyword>
<reference evidence="2 3" key="1">
    <citation type="submission" date="2020-03" db="EMBL/GenBank/DDBJ databases">
        <title>Genomic Encyclopedia of Type Strains, Phase IV (KMG-IV): sequencing the most valuable type-strain genomes for metagenomic binning, comparative biology and taxonomic classification.</title>
        <authorList>
            <person name="Goeker M."/>
        </authorList>
    </citation>
    <scope>NUCLEOTIDE SEQUENCE [LARGE SCALE GENOMIC DNA]</scope>
    <source>
        <strain evidence="2 3">DSM 101599</strain>
    </source>
</reference>
<dbReference type="Pfam" id="PF05016">
    <property type="entry name" value="ParE_toxin"/>
    <property type="match status" value="1"/>
</dbReference>
<organism evidence="2 3">
    <name type="scientific">Wenyingzhuangia heitensis</name>
    <dbReference type="NCBI Taxonomy" id="1487859"/>
    <lineage>
        <taxon>Bacteria</taxon>
        <taxon>Pseudomonadati</taxon>
        <taxon>Bacteroidota</taxon>
        <taxon>Flavobacteriia</taxon>
        <taxon>Flavobacteriales</taxon>
        <taxon>Flavobacteriaceae</taxon>
        <taxon>Wenyingzhuangia</taxon>
    </lineage>
</organism>